<evidence type="ECO:0000256" key="1">
    <source>
        <dbReference type="SAM" id="MobiDB-lite"/>
    </source>
</evidence>
<dbReference type="EMBL" id="FXAK01000007">
    <property type="protein sequence ID" value="SMF72268.1"/>
    <property type="molecule type" value="Genomic_DNA"/>
</dbReference>
<reference evidence="2 3" key="1">
    <citation type="submission" date="2017-04" db="EMBL/GenBank/DDBJ databases">
        <authorList>
            <person name="Afonso C.L."/>
            <person name="Miller P.J."/>
            <person name="Scott M.A."/>
            <person name="Spackman E."/>
            <person name="Goraichik I."/>
            <person name="Dimitrov K.M."/>
            <person name="Suarez D.L."/>
            <person name="Swayne D.E."/>
        </authorList>
    </citation>
    <scope>NUCLEOTIDE SEQUENCE [LARGE SCALE GENOMIC DNA]</scope>
    <source>
        <strain evidence="2 3">A2P</strain>
    </source>
</reference>
<sequence length="132" mass="13465">MTASSTAPRFAHGVMTISLDGEDIELFANVRASRTICRLYGGLQQAFTNTNAFDFDTLVNVVNAAAGRVGKQAEATAEAIFAEGVVVVAPQVLLFLNFLAGGGKAPKTETKKAGKTAKGDAGSEAAASGEAG</sequence>
<dbReference type="OrthoDB" id="7305980at2"/>
<dbReference type="RefSeq" id="WP_085088963.1">
    <property type="nucleotide sequence ID" value="NZ_FXAK01000007.1"/>
</dbReference>
<accession>A0A1X7GN83</accession>
<evidence type="ECO:0000313" key="2">
    <source>
        <dbReference type="EMBL" id="SMF72268.1"/>
    </source>
</evidence>
<proteinExistence type="predicted"/>
<dbReference type="Proteomes" id="UP000192936">
    <property type="component" value="Unassembled WGS sequence"/>
</dbReference>
<protein>
    <submittedName>
        <fullName evidence="2">Uncharacterized protein</fullName>
    </submittedName>
</protein>
<feature type="region of interest" description="Disordered" evidence="1">
    <location>
        <begin position="102"/>
        <end position="132"/>
    </location>
</feature>
<feature type="compositionally biased region" description="Low complexity" evidence="1">
    <location>
        <begin position="119"/>
        <end position="132"/>
    </location>
</feature>
<dbReference type="AlphaFoldDB" id="A0A1X7GN83"/>
<organism evidence="2 3">
    <name type="scientific">Azospirillum oryzae</name>
    <dbReference type="NCBI Taxonomy" id="286727"/>
    <lineage>
        <taxon>Bacteria</taxon>
        <taxon>Pseudomonadati</taxon>
        <taxon>Pseudomonadota</taxon>
        <taxon>Alphaproteobacteria</taxon>
        <taxon>Rhodospirillales</taxon>
        <taxon>Azospirillaceae</taxon>
        <taxon>Azospirillum</taxon>
    </lineage>
</organism>
<dbReference type="STRING" id="286727.SAMN02982917_4122"/>
<gene>
    <name evidence="2" type="ORF">SAMN02982917_4122</name>
</gene>
<evidence type="ECO:0000313" key="3">
    <source>
        <dbReference type="Proteomes" id="UP000192936"/>
    </source>
</evidence>
<name>A0A1X7GN83_9PROT</name>